<dbReference type="Proteomes" id="UP001596501">
    <property type="component" value="Unassembled WGS sequence"/>
</dbReference>
<sequence length="1713" mass="179457">MSTREEKIQLATEVDSSGALQGLKRIEDGAAGMARAVSDSASKAGAGIDAMGTSGAQASAKIDANTRSIVASIQRATAAAEAGEKGTAKFFESLGRQRGADVGALQPYLQQLEQARQRTDSLTISTGQYTNALRMVPAQMTDIVTSLASGQDPLLVLIQQGGQLKDQFGGVGAAAKALGGYVMGMVNPLTLALAAAAGLALAFESGRKESALLDITATKTATTLGVTAGQLESIVSKLSGAGFSRGAISTALTEIAANGRVAADSLERYTLFAAELEKYPGQGVAETAKVFKELADEPTKATLKLNEALGYLTQSQYEQIKALEEQGRKTEAARIAQAAYADAVKPTIEAYKANMGALETAMDFWARKGKSMWDAITGIGRSDTGEERIAAAREKLESMRTRGGAFGQSAADRKAMIQAAQDELNYLERVTQAVRDNAAAEAKRQATQRAGIEASGAVEAAQSKGLGKQYQLNKALDDYREGLDKIRAANPESALLNPERVAAGEKAIREQFKDTAIARVNAENMQIAALRSRAVAEEEALRRLQVYGLQADKLTDGEREVLRLQEQIAVATDGRAKSVLQAELAEARRVATAQRAQVVLRESLQLERDLVAQGDKQLAGINNDAEAILRRAIALEAENEVWGKSRAVIEAAALARMQSNAADIAGFKNSEQVVAAINNKTDAQQRYVDALKAAELKTFNQRGDEMLRQAQELRDTYADELRMVGLSAVEREKIVAVRQVELKYAKLIADVERSSLSDAEKRAQVGKLVEAKGIESSAVVNRVLQQDFARTSAQIEQTLTDALMRGFESGKDFAEVLRDTVVNMFKTMVLRPVIQAVVQGGMGAMGMGGSQDGSGGMFNNVSNGYSLMNNASGAGAAYTGFMNGMTVAAEGGSYAGMVANPGLYSQWELIGGAYANGGAGTWMGTTAGGVGLSAAGGLSAYGFGKEYGAVGGFIGGAGTVAAAGAVSGAVAGTGATAGATAALGSVPVWGWIAIAALAILGSLDDSGTLHAGGAGSYSKAQGSKSGLGVDGLDFALDVHNEGVSKGAAALSQSLVEVLDTTAKTFGKDAGYWAATGFADDSSGDGAWGALNIMRDGQSLIDWKQGADKWPGREFADGEKGYTEYLNAISKDVRDVLIESTPDWADAMLKGLGDSVTMDGLSMVVTQINQIQAALEGMGAAMPQLASLTDEATSALISMFGSMEGLAAASASYYENFYSDAERASFATAQVAEAMGELGLSMPATRDAFRALVEAQDLSTESGRKNYAALLQLAPAFASVTEAVTQTASGITTAATQARDAAFKQLQASVDAEKALWQRQADGASALRDEVAAVFDILSEGVNSLRAEALGPVAAAARGQDTIQQALASARAGLGLPDAEALANAIDSARGGMGMENYASLAEQQFAQLKLAGDLEDLSRFAGDQLNEAERQLLVAQQQMEALDQTLVYWRDMLTRADAGTEVNRAGYVSVVDAIAELQEAIKPGSTGRRPNAGTQSAPMYANAYGEGSGYTTDPYSMTATQEQIYGGLLAYNAENRTAYEQAQVYLNAVRGGELGLGGADAVAAAMAGAGASQAQIDATAAAAAAYQQFQQDTGRTPQSATEFLSYYGQEDPYAWMNLPRFADGGWHSGGWAMVGERGPELAYMPPAQIYTATQTQSMLGGNTQRLEALVESLTAEVQRLQVVVNDGNTYQRRTAETLDNVTEGGAGMRTFAA</sequence>
<dbReference type="Pfam" id="PF06791">
    <property type="entry name" value="TMP_2"/>
    <property type="match status" value="1"/>
</dbReference>
<proteinExistence type="predicted"/>
<dbReference type="EMBL" id="JBHTCA010000004">
    <property type="protein sequence ID" value="MFC7408708.1"/>
    <property type="molecule type" value="Genomic_DNA"/>
</dbReference>
<evidence type="ECO:0000313" key="2">
    <source>
        <dbReference type="EMBL" id="MFC7408708.1"/>
    </source>
</evidence>
<reference evidence="3" key="1">
    <citation type="journal article" date="2019" name="Int. J. Syst. Evol. Microbiol.">
        <title>The Global Catalogue of Microorganisms (GCM) 10K type strain sequencing project: providing services to taxonomists for standard genome sequencing and annotation.</title>
        <authorList>
            <consortium name="The Broad Institute Genomics Platform"/>
            <consortium name="The Broad Institute Genome Sequencing Center for Infectious Disease"/>
            <person name="Wu L."/>
            <person name="Ma J."/>
        </authorList>
    </citation>
    <scope>NUCLEOTIDE SEQUENCE [LARGE SCALE GENOMIC DNA]</scope>
    <source>
        <strain evidence="3">CGMCC 1.12371</strain>
    </source>
</reference>
<evidence type="ECO:0000259" key="1">
    <source>
        <dbReference type="Pfam" id="PF06791"/>
    </source>
</evidence>
<name>A0ABW2QGY6_9BURK</name>
<keyword evidence="3" id="KW-1185">Reference proteome</keyword>
<feature type="domain" description="Bacteriophage tail tape measure N-terminal" evidence="1">
    <location>
        <begin position="119"/>
        <end position="321"/>
    </location>
</feature>
<gene>
    <name evidence="2" type="ORF">ACFQPB_07535</name>
</gene>
<organism evidence="2 3">
    <name type="scientific">Hydrogenophaga atypica</name>
    <dbReference type="NCBI Taxonomy" id="249409"/>
    <lineage>
        <taxon>Bacteria</taxon>
        <taxon>Pseudomonadati</taxon>
        <taxon>Pseudomonadota</taxon>
        <taxon>Betaproteobacteria</taxon>
        <taxon>Burkholderiales</taxon>
        <taxon>Comamonadaceae</taxon>
        <taxon>Hydrogenophaga</taxon>
    </lineage>
</organism>
<protein>
    <submittedName>
        <fullName evidence="2">Phage tail length tape measure family protein</fullName>
    </submittedName>
</protein>
<evidence type="ECO:0000313" key="3">
    <source>
        <dbReference type="Proteomes" id="UP001596501"/>
    </source>
</evidence>
<dbReference type="RefSeq" id="WP_382221388.1">
    <property type="nucleotide sequence ID" value="NZ_JBHTCA010000004.1"/>
</dbReference>
<comment type="caution">
    <text evidence="2">The sequence shown here is derived from an EMBL/GenBank/DDBJ whole genome shotgun (WGS) entry which is preliminary data.</text>
</comment>
<dbReference type="InterPro" id="IPR009628">
    <property type="entry name" value="Phage_tape_measure_N"/>
</dbReference>
<accession>A0ABW2QGY6</accession>